<sequence length="31" mass="3784">MNYMLCASFYSIKISYEKFIDFIVFDIDYGF</sequence>
<evidence type="ECO:0000313" key="1">
    <source>
        <dbReference type="EMBL" id="SIS50490.1"/>
    </source>
</evidence>
<organism evidence="1 2">
    <name type="scientific">Belliella pelovolcani</name>
    <dbReference type="NCBI Taxonomy" id="529505"/>
    <lineage>
        <taxon>Bacteria</taxon>
        <taxon>Pseudomonadati</taxon>
        <taxon>Bacteroidota</taxon>
        <taxon>Cytophagia</taxon>
        <taxon>Cytophagales</taxon>
        <taxon>Cyclobacteriaceae</taxon>
        <taxon>Belliella</taxon>
    </lineage>
</organism>
<name>A0A1N7JMF6_9BACT</name>
<accession>A0A1N7JMF6</accession>
<proteinExistence type="predicted"/>
<dbReference type="STRING" id="529505.SAMN05421761_101140"/>
<reference evidence="2" key="1">
    <citation type="submission" date="2017-01" db="EMBL/GenBank/DDBJ databases">
        <authorList>
            <person name="Varghese N."/>
            <person name="Submissions S."/>
        </authorList>
    </citation>
    <scope>NUCLEOTIDE SEQUENCE [LARGE SCALE GENOMIC DNA]</scope>
    <source>
        <strain evidence="2">DSM 46698</strain>
    </source>
</reference>
<evidence type="ECO:0000313" key="2">
    <source>
        <dbReference type="Proteomes" id="UP000186026"/>
    </source>
</evidence>
<dbReference type="EMBL" id="FTOP01000001">
    <property type="protein sequence ID" value="SIS50490.1"/>
    <property type="molecule type" value="Genomic_DNA"/>
</dbReference>
<dbReference type="AlphaFoldDB" id="A0A1N7JMF6"/>
<protein>
    <submittedName>
        <fullName evidence="1">Uncharacterized protein</fullName>
    </submittedName>
</protein>
<dbReference type="Proteomes" id="UP000186026">
    <property type="component" value="Unassembled WGS sequence"/>
</dbReference>
<keyword evidence="2" id="KW-1185">Reference proteome</keyword>
<gene>
    <name evidence="1" type="ORF">SAMN05421761_101140</name>
</gene>